<evidence type="ECO:0000313" key="2">
    <source>
        <dbReference type="Proteomes" id="UP000735302"/>
    </source>
</evidence>
<name>A0AAV4BD95_9GAST</name>
<accession>A0AAV4BD95</accession>
<keyword evidence="2" id="KW-1185">Reference proteome</keyword>
<dbReference type="EMBL" id="BLXT01004831">
    <property type="protein sequence ID" value="GFO17528.1"/>
    <property type="molecule type" value="Genomic_DNA"/>
</dbReference>
<sequence>MALPKCSSNGTKRYYPCGLSLKTKRKGALTYTTRLAVSCHISIHPWPRRTHHPSYVRTTPEVSSSFHVLYNDITFGVRDEQRLYLSTKVTRSQVDHSTLSQKPCVVDPYQYSSHQSADSPRQSLMHQNMFVSSVIHYA</sequence>
<dbReference type="AlphaFoldDB" id="A0AAV4BD95"/>
<dbReference type="Proteomes" id="UP000735302">
    <property type="component" value="Unassembled WGS sequence"/>
</dbReference>
<proteinExistence type="predicted"/>
<organism evidence="1 2">
    <name type="scientific">Plakobranchus ocellatus</name>
    <dbReference type="NCBI Taxonomy" id="259542"/>
    <lineage>
        <taxon>Eukaryota</taxon>
        <taxon>Metazoa</taxon>
        <taxon>Spiralia</taxon>
        <taxon>Lophotrochozoa</taxon>
        <taxon>Mollusca</taxon>
        <taxon>Gastropoda</taxon>
        <taxon>Heterobranchia</taxon>
        <taxon>Euthyneura</taxon>
        <taxon>Panpulmonata</taxon>
        <taxon>Sacoglossa</taxon>
        <taxon>Placobranchoidea</taxon>
        <taxon>Plakobranchidae</taxon>
        <taxon>Plakobranchus</taxon>
    </lineage>
</organism>
<protein>
    <submittedName>
        <fullName evidence="1">Uncharacterized protein</fullName>
    </submittedName>
</protein>
<reference evidence="1 2" key="1">
    <citation type="journal article" date="2021" name="Elife">
        <title>Chloroplast acquisition without the gene transfer in kleptoplastic sea slugs, Plakobranchus ocellatus.</title>
        <authorList>
            <person name="Maeda T."/>
            <person name="Takahashi S."/>
            <person name="Yoshida T."/>
            <person name="Shimamura S."/>
            <person name="Takaki Y."/>
            <person name="Nagai Y."/>
            <person name="Toyoda A."/>
            <person name="Suzuki Y."/>
            <person name="Arimoto A."/>
            <person name="Ishii H."/>
            <person name="Satoh N."/>
            <person name="Nishiyama T."/>
            <person name="Hasebe M."/>
            <person name="Maruyama T."/>
            <person name="Minagawa J."/>
            <person name="Obokata J."/>
            <person name="Shigenobu S."/>
        </authorList>
    </citation>
    <scope>NUCLEOTIDE SEQUENCE [LARGE SCALE GENOMIC DNA]</scope>
</reference>
<evidence type="ECO:0000313" key="1">
    <source>
        <dbReference type="EMBL" id="GFO17528.1"/>
    </source>
</evidence>
<gene>
    <name evidence="1" type="ORF">PoB_004403300</name>
</gene>
<comment type="caution">
    <text evidence="1">The sequence shown here is derived from an EMBL/GenBank/DDBJ whole genome shotgun (WGS) entry which is preliminary data.</text>
</comment>